<keyword evidence="5" id="KW-0325">Glycoprotein</keyword>
<sequence length="414" mass="46654">MRLIVLLILFLHSGSPLPPSIKIGGLFDMADTIHEIAFRYAVDRINNDRDILPRTQLTAQIERIPPQDSFYASKRVCKALSDGLGGIFGPQSGVTSTHVQSICDSLEVPHVETRYDYRLTRDDYSINLYPHPHALGQAFVDLVSAMKWKKFTVLYEKSEGLVRLQEVLKLSSNDKDMKITIRQLTPGLGGDYRPLLKSMKTSGETQIILDCLITTVPDVLKQAQQVGIMTAYHSYLITSLDLHTIELEDFKYGGTNITAFRLVDPTSDVVKSVVQDWVLGELRYGRKIPFHEKSIRTETALVYDAVQLFARALTDLDRSQNIQITPLDCVDGEPWQHGTSLLNYMKLVEAEGLTGKIQFDSEGFRSNFDLEIIELKKDGLNKSSHKTLIITTILTEPYSMYKENSEALTGKCTF</sequence>
<keyword evidence="8" id="KW-1185">Reference proteome</keyword>
<dbReference type="GO" id="GO:0016020">
    <property type="term" value="C:membrane"/>
    <property type="evidence" value="ECO:0007669"/>
    <property type="project" value="UniProtKB-SubCell"/>
</dbReference>
<accession>A0A7R8D3W4</accession>
<keyword evidence="2" id="KW-0812">Transmembrane</keyword>
<dbReference type="CDD" id="cd06382">
    <property type="entry name" value="PBP1_iGluR_Kainate"/>
    <property type="match status" value="1"/>
</dbReference>
<evidence type="ECO:0000256" key="4">
    <source>
        <dbReference type="ARBA" id="ARBA00023136"/>
    </source>
</evidence>
<keyword evidence="4" id="KW-0472">Membrane</keyword>
<dbReference type="FunFam" id="3.40.50.2300:FF:000106">
    <property type="entry name" value="Glutamate receptor ionotropic, kainate"/>
    <property type="match status" value="1"/>
</dbReference>
<dbReference type="Proteomes" id="UP000675881">
    <property type="component" value="Chromosome 8"/>
</dbReference>
<protein>
    <submittedName>
        <fullName evidence="7">GRIN</fullName>
    </submittedName>
</protein>
<evidence type="ECO:0000256" key="3">
    <source>
        <dbReference type="ARBA" id="ARBA00022989"/>
    </source>
</evidence>
<organism evidence="7 8">
    <name type="scientific">Lepeophtheirus salmonis</name>
    <name type="common">Salmon louse</name>
    <name type="synonym">Caligus salmonis</name>
    <dbReference type="NCBI Taxonomy" id="72036"/>
    <lineage>
        <taxon>Eukaryota</taxon>
        <taxon>Metazoa</taxon>
        <taxon>Ecdysozoa</taxon>
        <taxon>Arthropoda</taxon>
        <taxon>Crustacea</taxon>
        <taxon>Multicrustacea</taxon>
        <taxon>Hexanauplia</taxon>
        <taxon>Copepoda</taxon>
        <taxon>Siphonostomatoida</taxon>
        <taxon>Caligidae</taxon>
        <taxon>Lepeophtheirus</taxon>
    </lineage>
</organism>
<dbReference type="AlphaFoldDB" id="A0A7R8D3W4"/>
<evidence type="ECO:0000256" key="1">
    <source>
        <dbReference type="ARBA" id="ARBA00004370"/>
    </source>
</evidence>
<dbReference type="InterPro" id="IPR028082">
    <property type="entry name" value="Peripla_BP_I"/>
</dbReference>
<evidence type="ECO:0000256" key="2">
    <source>
        <dbReference type="ARBA" id="ARBA00022692"/>
    </source>
</evidence>
<evidence type="ECO:0000259" key="6">
    <source>
        <dbReference type="Pfam" id="PF01094"/>
    </source>
</evidence>
<dbReference type="InterPro" id="IPR001828">
    <property type="entry name" value="ANF_lig-bd_rcpt"/>
</dbReference>
<comment type="subcellular location">
    <subcellularLocation>
        <location evidence="1">Membrane</location>
    </subcellularLocation>
</comment>
<dbReference type="Pfam" id="PF01094">
    <property type="entry name" value="ANF_receptor"/>
    <property type="match status" value="1"/>
</dbReference>
<gene>
    <name evidence="7" type="ORF">LSAA_14000</name>
</gene>
<dbReference type="OrthoDB" id="5984008at2759"/>
<dbReference type="InterPro" id="IPR050726">
    <property type="entry name" value="mGluR"/>
</dbReference>
<dbReference type="Gene3D" id="3.40.50.2300">
    <property type="match status" value="2"/>
</dbReference>
<evidence type="ECO:0000256" key="5">
    <source>
        <dbReference type="ARBA" id="ARBA00023180"/>
    </source>
</evidence>
<evidence type="ECO:0000313" key="7">
    <source>
        <dbReference type="EMBL" id="CAF3020845.1"/>
    </source>
</evidence>
<dbReference type="EMBL" id="HG994587">
    <property type="protein sequence ID" value="CAF3020845.1"/>
    <property type="molecule type" value="Genomic_DNA"/>
</dbReference>
<dbReference type="PANTHER" id="PTHR24060">
    <property type="entry name" value="METABOTROPIC GLUTAMATE RECEPTOR"/>
    <property type="match status" value="1"/>
</dbReference>
<proteinExistence type="predicted"/>
<dbReference type="SUPFAM" id="SSF53822">
    <property type="entry name" value="Periplasmic binding protein-like I"/>
    <property type="match status" value="1"/>
</dbReference>
<name>A0A7R8D3W4_LEPSM</name>
<evidence type="ECO:0000313" key="8">
    <source>
        <dbReference type="Proteomes" id="UP000675881"/>
    </source>
</evidence>
<keyword evidence="3" id="KW-1133">Transmembrane helix</keyword>
<reference evidence="7" key="1">
    <citation type="submission" date="2021-02" db="EMBL/GenBank/DDBJ databases">
        <authorList>
            <person name="Bekaert M."/>
        </authorList>
    </citation>
    <scope>NUCLEOTIDE SEQUENCE</scope>
    <source>
        <strain evidence="7">IoA-00</strain>
    </source>
</reference>
<feature type="domain" description="Receptor ligand binding region" evidence="6">
    <location>
        <begin position="35"/>
        <end position="377"/>
    </location>
</feature>